<keyword evidence="7" id="KW-0067">ATP-binding</keyword>
<feature type="domain" description="Response regulatory" evidence="14">
    <location>
        <begin position="500"/>
        <end position="618"/>
    </location>
</feature>
<keyword evidence="5" id="KW-0547">Nucleotide-binding</keyword>
<dbReference type="Gene3D" id="3.30.565.10">
    <property type="entry name" value="Histidine kinase-like ATPase, C-terminal domain"/>
    <property type="match status" value="1"/>
</dbReference>
<feature type="modified residue" description="4-aspartylphosphate" evidence="11">
    <location>
        <position position="549"/>
    </location>
</feature>
<dbReference type="HOGENOM" id="CLU_000445_114_15_7"/>
<dbReference type="Pfam" id="PF00512">
    <property type="entry name" value="HisKA"/>
    <property type="match status" value="1"/>
</dbReference>
<sequence>MTLRTRLTISYTLLALLLIAVKVGCSSLVALTLLQELLLTLGLLALGAAGIYSLAGRFSQQLDASLAHAVQLLGDGETEALARLPLRGDELALLQSTLLQISSKLQDSMQRLTSSEERFHALFDAMVEGCALHRIQYSPDGTPVNYVIEEANQAFEQLLGLKREQVVGKPATEAYQTDSPLYLQEYATVVATGQPSRFESCCAPLDRHFRISACRVGPERFATLFEDITEQKSHVETLRSTMQQLKSANEAKSRFLAVMSHEIRTPLNGITGMVQLLRDMEMPPAQREYLNFIDSSAESLLNVINDILDFSKIEAERLELELVPFQPLKLLHDTLRVMRLRTQAKGLLLSLVCPPDLAEVLVGDPHRLTQILNNLVGNAIKFTAGGEIVVRASSRSRGDGTVLFAVEVQDSGIGMDQATQQTIFEPFIQADSSTSRRFGGTGLGLAICKQLVELMHGTITVASSPGNGSTFCFAVPLKPGVLPAAAPEPVAVTGLDQPLQILVAEDQPINQRFVAEILRKQGHLPLLANNGKEAVDIWNSTAVDMVLMDIQMPVMDGLKALAAIRAAEDGTKRHTPIVALTAHAIVGDQERLLNAGFDGYLAKPLQVANLFEEMARVLEQISKERRL</sequence>
<dbReference type="PRINTS" id="PR00344">
    <property type="entry name" value="BCTRLSENSOR"/>
</dbReference>
<dbReference type="SMART" id="SM00388">
    <property type="entry name" value="HisKA"/>
    <property type="match status" value="1"/>
</dbReference>
<dbReference type="SUPFAM" id="SSF55785">
    <property type="entry name" value="PYP-like sensor domain (PAS domain)"/>
    <property type="match status" value="1"/>
</dbReference>
<dbReference type="RefSeq" id="WP_012468648.1">
    <property type="nucleotide sequence ID" value="NC_010814.1"/>
</dbReference>
<dbReference type="InterPro" id="IPR036890">
    <property type="entry name" value="HATPase_C_sf"/>
</dbReference>
<evidence type="ECO:0000256" key="8">
    <source>
        <dbReference type="ARBA" id="ARBA00023012"/>
    </source>
</evidence>
<dbReference type="InterPro" id="IPR035965">
    <property type="entry name" value="PAS-like_dom_sf"/>
</dbReference>
<feature type="domain" description="Histidine kinase" evidence="13">
    <location>
        <begin position="258"/>
        <end position="479"/>
    </location>
</feature>
<dbReference type="InterPro" id="IPR004358">
    <property type="entry name" value="Sig_transdc_His_kin-like_C"/>
</dbReference>
<dbReference type="SMART" id="SM00387">
    <property type="entry name" value="HATPase_c"/>
    <property type="match status" value="1"/>
</dbReference>
<dbReference type="STRING" id="398767.Glov_0564"/>
<dbReference type="PANTHER" id="PTHR45339">
    <property type="entry name" value="HYBRID SIGNAL TRANSDUCTION HISTIDINE KINASE J"/>
    <property type="match status" value="1"/>
</dbReference>
<dbReference type="InterPro" id="IPR036097">
    <property type="entry name" value="HisK_dim/P_sf"/>
</dbReference>
<organism evidence="15 16">
    <name type="scientific">Trichlorobacter lovleyi (strain ATCC BAA-1151 / DSM 17278 / SZ)</name>
    <name type="common">Geobacter lovleyi</name>
    <dbReference type="NCBI Taxonomy" id="398767"/>
    <lineage>
        <taxon>Bacteria</taxon>
        <taxon>Pseudomonadati</taxon>
        <taxon>Thermodesulfobacteriota</taxon>
        <taxon>Desulfuromonadia</taxon>
        <taxon>Geobacterales</taxon>
        <taxon>Geobacteraceae</taxon>
        <taxon>Trichlorobacter</taxon>
    </lineage>
</organism>
<evidence type="ECO:0000256" key="9">
    <source>
        <dbReference type="ARBA" id="ARBA00064003"/>
    </source>
</evidence>
<keyword evidence="12" id="KW-0812">Transmembrane</keyword>
<keyword evidence="12" id="KW-1133">Transmembrane helix</keyword>
<evidence type="ECO:0000259" key="13">
    <source>
        <dbReference type="PROSITE" id="PS50109"/>
    </source>
</evidence>
<dbReference type="CDD" id="cd17546">
    <property type="entry name" value="REC_hyHK_CKI1_RcsC-like"/>
    <property type="match status" value="1"/>
</dbReference>
<keyword evidence="16" id="KW-1185">Reference proteome</keyword>
<dbReference type="PANTHER" id="PTHR45339:SF1">
    <property type="entry name" value="HYBRID SIGNAL TRANSDUCTION HISTIDINE KINASE J"/>
    <property type="match status" value="1"/>
</dbReference>
<dbReference type="FunFam" id="3.30.565.10:FF:000010">
    <property type="entry name" value="Sensor histidine kinase RcsC"/>
    <property type="match status" value="1"/>
</dbReference>
<dbReference type="InterPro" id="IPR011006">
    <property type="entry name" value="CheY-like_superfamily"/>
</dbReference>
<dbReference type="Pfam" id="PF02518">
    <property type="entry name" value="HATPase_c"/>
    <property type="match status" value="1"/>
</dbReference>
<keyword evidence="12" id="KW-0472">Membrane</keyword>
<dbReference type="InterPro" id="IPR001789">
    <property type="entry name" value="Sig_transdc_resp-reg_receiver"/>
</dbReference>
<feature type="transmembrane region" description="Helical" evidence="12">
    <location>
        <begin position="12"/>
        <end position="31"/>
    </location>
</feature>
<reference evidence="15 16" key="1">
    <citation type="submission" date="2008-05" db="EMBL/GenBank/DDBJ databases">
        <title>Complete sequence of chromosome of Geobacter lovleyi SZ.</title>
        <authorList>
            <consortium name="US DOE Joint Genome Institute"/>
            <person name="Lucas S."/>
            <person name="Copeland A."/>
            <person name="Lapidus A."/>
            <person name="Glavina del Rio T."/>
            <person name="Dalin E."/>
            <person name="Tice H."/>
            <person name="Bruce D."/>
            <person name="Goodwin L."/>
            <person name="Pitluck S."/>
            <person name="Chertkov O."/>
            <person name="Meincke L."/>
            <person name="Brettin T."/>
            <person name="Detter J.C."/>
            <person name="Han C."/>
            <person name="Tapia R."/>
            <person name="Kuske C.R."/>
            <person name="Schmutz J."/>
            <person name="Larimer F."/>
            <person name="Land M."/>
            <person name="Hauser L."/>
            <person name="Kyrpides N."/>
            <person name="Mikhailova N."/>
            <person name="Sung Y."/>
            <person name="Fletcher K.E."/>
            <person name="Ritalahti K.M."/>
            <person name="Loeffler F.E."/>
            <person name="Richardson P."/>
        </authorList>
    </citation>
    <scope>NUCLEOTIDE SEQUENCE [LARGE SCALE GENOMIC DNA]</scope>
    <source>
        <strain evidence="16">ATCC BAA-1151 / DSM 17278 / SZ</strain>
    </source>
</reference>
<evidence type="ECO:0000256" key="5">
    <source>
        <dbReference type="ARBA" id="ARBA00022741"/>
    </source>
</evidence>
<dbReference type="InterPro" id="IPR003594">
    <property type="entry name" value="HATPase_dom"/>
</dbReference>
<dbReference type="Pfam" id="PF08448">
    <property type="entry name" value="PAS_4"/>
    <property type="match status" value="1"/>
</dbReference>
<dbReference type="FunFam" id="1.10.287.130:FF:000002">
    <property type="entry name" value="Two-component osmosensing histidine kinase"/>
    <property type="match status" value="1"/>
</dbReference>
<keyword evidence="6 15" id="KW-0418">Kinase</keyword>
<dbReference type="CDD" id="cd16922">
    <property type="entry name" value="HATPase_EvgS-ArcB-TorS-like"/>
    <property type="match status" value="1"/>
</dbReference>
<dbReference type="Proteomes" id="UP000002420">
    <property type="component" value="Chromosome"/>
</dbReference>
<name>B3E380_TRIL1</name>
<evidence type="ECO:0000313" key="15">
    <source>
        <dbReference type="EMBL" id="ACD94292.1"/>
    </source>
</evidence>
<evidence type="ECO:0000256" key="7">
    <source>
        <dbReference type="ARBA" id="ARBA00022840"/>
    </source>
</evidence>
<dbReference type="InterPro" id="IPR000014">
    <property type="entry name" value="PAS"/>
</dbReference>
<keyword evidence="3 11" id="KW-0597">Phosphoprotein</keyword>
<evidence type="ECO:0000313" key="16">
    <source>
        <dbReference type="Proteomes" id="UP000002420"/>
    </source>
</evidence>
<dbReference type="SUPFAM" id="SSF47384">
    <property type="entry name" value="Homodimeric domain of signal transducing histidine kinase"/>
    <property type="match status" value="1"/>
</dbReference>
<proteinExistence type="predicted"/>
<dbReference type="Pfam" id="PF00072">
    <property type="entry name" value="Response_reg"/>
    <property type="match status" value="1"/>
</dbReference>
<protein>
    <recommendedName>
        <fullName evidence="10">Sensory/regulatory protein RpfC</fullName>
        <ecNumber evidence="2">2.7.13.3</ecNumber>
    </recommendedName>
</protein>
<keyword evidence="8" id="KW-0902">Two-component regulatory system</keyword>
<dbReference type="GO" id="GO:0005524">
    <property type="term" value="F:ATP binding"/>
    <property type="evidence" value="ECO:0007669"/>
    <property type="project" value="UniProtKB-KW"/>
</dbReference>
<accession>B3E380</accession>
<evidence type="ECO:0000256" key="3">
    <source>
        <dbReference type="ARBA" id="ARBA00022553"/>
    </source>
</evidence>
<evidence type="ECO:0000256" key="12">
    <source>
        <dbReference type="SAM" id="Phobius"/>
    </source>
</evidence>
<dbReference type="Gene3D" id="3.30.450.20">
    <property type="entry name" value="PAS domain"/>
    <property type="match status" value="1"/>
</dbReference>
<evidence type="ECO:0000256" key="1">
    <source>
        <dbReference type="ARBA" id="ARBA00000085"/>
    </source>
</evidence>
<dbReference type="GO" id="GO:0000155">
    <property type="term" value="F:phosphorelay sensor kinase activity"/>
    <property type="evidence" value="ECO:0007669"/>
    <property type="project" value="InterPro"/>
</dbReference>
<dbReference type="SMART" id="SM00448">
    <property type="entry name" value="REC"/>
    <property type="match status" value="1"/>
</dbReference>
<evidence type="ECO:0000256" key="4">
    <source>
        <dbReference type="ARBA" id="ARBA00022679"/>
    </source>
</evidence>
<dbReference type="Gene3D" id="3.40.50.2300">
    <property type="match status" value="1"/>
</dbReference>
<dbReference type="Gene3D" id="1.10.287.130">
    <property type="match status" value="1"/>
</dbReference>
<comment type="catalytic activity">
    <reaction evidence="1">
        <text>ATP + protein L-histidine = ADP + protein N-phospho-L-histidine.</text>
        <dbReference type="EC" id="2.7.13.3"/>
    </reaction>
</comment>
<dbReference type="InterPro" id="IPR013656">
    <property type="entry name" value="PAS_4"/>
</dbReference>
<dbReference type="CDD" id="cd00082">
    <property type="entry name" value="HisKA"/>
    <property type="match status" value="1"/>
</dbReference>
<dbReference type="eggNOG" id="COG2205">
    <property type="taxonomic scope" value="Bacteria"/>
</dbReference>
<comment type="subunit">
    <text evidence="9">At low DSF concentrations, interacts with RpfF.</text>
</comment>
<keyword evidence="4 15" id="KW-0808">Transferase</keyword>
<evidence type="ECO:0000256" key="6">
    <source>
        <dbReference type="ARBA" id="ARBA00022777"/>
    </source>
</evidence>
<evidence type="ECO:0000256" key="11">
    <source>
        <dbReference type="PROSITE-ProRule" id="PRU00169"/>
    </source>
</evidence>
<dbReference type="PROSITE" id="PS50110">
    <property type="entry name" value="RESPONSE_REGULATORY"/>
    <property type="match status" value="1"/>
</dbReference>
<dbReference type="EMBL" id="CP001089">
    <property type="protein sequence ID" value="ACD94292.1"/>
    <property type="molecule type" value="Genomic_DNA"/>
</dbReference>
<dbReference type="EC" id="2.7.13.3" evidence="2"/>
<evidence type="ECO:0000256" key="2">
    <source>
        <dbReference type="ARBA" id="ARBA00012438"/>
    </source>
</evidence>
<dbReference type="PROSITE" id="PS50109">
    <property type="entry name" value="HIS_KIN"/>
    <property type="match status" value="1"/>
</dbReference>
<dbReference type="SUPFAM" id="SSF55874">
    <property type="entry name" value="ATPase domain of HSP90 chaperone/DNA topoisomerase II/histidine kinase"/>
    <property type="match status" value="1"/>
</dbReference>
<dbReference type="CDD" id="cd00130">
    <property type="entry name" value="PAS"/>
    <property type="match status" value="1"/>
</dbReference>
<evidence type="ECO:0000259" key="14">
    <source>
        <dbReference type="PROSITE" id="PS50110"/>
    </source>
</evidence>
<dbReference type="InterPro" id="IPR005467">
    <property type="entry name" value="His_kinase_dom"/>
</dbReference>
<dbReference type="KEGG" id="glo:Glov_0564"/>
<dbReference type="InterPro" id="IPR003661">
    <property type="entry name" value="HisK_dim/P_dom"/>
</dbReference>
<dbReference type="AlphaFoldDB" id="B3E380"/>
<gene>
    <name evidence="15" type="ordered locus">Glov_0564</name>
</gene>
<evidence type="ECO:0000256" key="10">
    <source>
        <dbReference type="ARBA" id="ARBA00068150"/>
    </source>
</evidence>
<dbReference type="SUPFAM" id="SSF52172">
    <property type="entry name" value="CheY-like"/>
    <property type="match status" value="1"/>
</dbReference>